<reference evidence="1 2" key="1">
    <citation type="submission" date="2020-12" db="EMBL/GenBank/DDBJ databases">
        <title>Streptomyces typhae sp. nov., a novel endophytic actinomycete isolated from the root of cattail pollen (Typha angustifolia L.).</title>
        <authorList>
            <person name="Peng C."/>
            <person name="Liu C."/>
        </authorList>
    </citation>
    <scope>NUCLEOTIDE SEQUENCE [LARGE SCALE GENOMIC DNA]</scope>
    <source>
        <strain evidence="1 2">JCM 4753</strain>
    </source>
</reference>
<comment type="caution">
    <text evidence="1">The sequence shown here is derived from an EMBL/GenBank/DDBJ whole genome shotgun (WGS) entry which is preliminary data.</text>
</comment>
<sequence length="87" mass="9381">MVGVVGHGLFDRNGNIGPTLWADGRIIGAWAQTPDGRINHHLLIDPGPAARAAIEAEATRLAAFLGDTRVTPCYRTPLERQLATQPR</sequence>
<name>A0ABS0X8C4_9ACTN</name>
<protein>
    <submittedName>
        <fullName evidence="1">Winged helix DNA-binding domain-containing protein</fullName>
    </submittedName>
</protein>
<proteinExistence type="predicted"/>
<evidence type="ECO:0000313" key="2">
    <source>
        <dbReference type="Proteomes" id="UP000634780"/>
    </source>
</evidence>
<gene>
    <name evidence="1" type="ORF">JGB26_20410</name>
</gene>
<dbReference type="GO" id="GO:0003677">
    <property type="term" value="F:DNA binding"/>
    <property type="evidence" value="ECO:0007669"/>
    <property type="project" value="UniProtKB-KW"/>
</dbReference>
<keyword evidence="1" id="KW-0238">DNA-binding</keyword>
<keyword evidence="2" id="KW-1185">Reference proteome</keyword>
<accession>A0ABS0X8C4</accession>
<dbReference type="EMBL" id="JAEKOZ010000011">
    <property type="protein sequence ID" value="MBJ3809453.1"/>
    <property type="molecule type" value="Genomic_DNA"/>
</dbReference>
<evidence type="ECO:0000313" key="1">
    <source>
        <dbReference type="EMBL" id="MBJ3809453.1"/>
    </source>
</evidence>
<dbReference type="InterPro" id="IPR009351">
    <property type="entry name" value="AlkZ-like"/>
</dbReference>
<dbReference type="Proteomes" id="UP000634780">
    <property type="component" value="Unassembled WGS sequence"/>
</dbReference>
<dbReference type="Pfam" id="PF06224">
    <property type="entry name" value="AlkZ-like"/>
    <property type="match status" value="1"/>
</dbReference>
<organism evidence="1 2">
    <name type="scientific">Streptomyces flavofungini</name>
    <dbReference type="NCBI Taxonomy" id="68200"/>
    <lineage>
        <taxon>Bacteria</taxon>
        <taxon>Bacillati</taxon>
        <taxon>Actinomycetota</taxon>
        <taxon>Actinomycetes</taxon>
        <taxon>Kitasatosporales</taxon>
        <taxon>Streptomycetaceae</taxon>
        <taxon>Streptomyces</taxon>
    </lineage>
</organism>